<dbReference type="AlphaFoldDB" id="A0A3B3TI07"/>
<reference evidence="4" key="1">
    <citation type="submission" date="2025-08" db="UniProtKB">
        <authorList>
            <consortium name="Ensembl"/>
        </authorList>
    </citation>
    <scope>IDENTIFICATION</scope>
</reference>
<dbReference type="FunFam" id="2.60.40.10:FF:000283">
    <property type="entry name" value="Immunoglobulin kappa constant"/>
    <property type="match status" value="1"/>
</dbReference>
<accession>A0A3B3TI07</accession>
<dbReference type="SMART" id="SM00407">
    <property type="entry name" value="IGc1"/>
    <property type="match status" value="1"/>
</dbReference>
<evidence type="ECO:0000313" key="5">
    <source>
        <dbReference type="Proteomes" id="UP000261540"/>
    </source>
</evidence>
<dbReference type="Gene3D" id="2.60.40.10">
    <property type="entry name" value="Immunoglobulins"/>
    <property type="match status" value="2"/>
</dbReference>
<dbReference type="InterPro" id="IPR007110">
    <property type="entry name" value="Ig-like_dom"/>
</dbReference>
<keyword evidence="2" id="KW-0393">Immunoglobulin domain</keyword>
<feature type="domain" description="Ig-like" evidence="3">
    <location>
        <begin position="96"/>
        <end position="193"/>
    </location>
</feature>
<name>A0A3B3TI07_9TELE</name>
<proteinExistence type="predicted"/>
<dbReference type="STRING" id="1676925.ENSPKIP00000041951"/>
<evidence type="ECO:0000259" key="3">
    <source>
        <dbReference type="PROSITE" id="PS50835"/>
    </source>
</evidence>
<evidence type="ECO:0000313" key="4">
    <source>
        <dbReference type="Ensembl" id="ENSPKIP00000041951.1"/>
    </source>
</evidence>
<dbReference type="Proteomes" id="UP000261540">
    <property type="component" value="Unplaced"/>
</dbReference>
<dbReference type="SMART" id="SM00409">
    <property type="entry name" value="IG"/>
    <property type="match status" value="2"/>
</dbReference>
<dbReference type="Ensembl" id="ENSPKIT00000022995.1">
    <property type="protein sequence ID" value="ENSPKIP00000041951.1"/>
    <property type="gene ID" value="ENSPKIG00000018306.1"/>
</dbReference>
<organism evidence="4 5">
    <name type="scientific">Paramormyrops kingsleyae</name>
    <dbReference type="NCBI Taxonomy" id="1676925"/>
    <lineage>
        <taxon>Eukaryota</taxon>
        <taxon>Metazoa</taxon>
        <taxon>Chordata</taxon>
        <taxon>Craniata</taxon>
        <taxon>Vertebrata</taxon>
        <taxon>Euteleostomi</taxon>
        <taxon>Actinopterygii</taxon>
        <taxon>Neopterygii</taxon>
        <taxon>Teleostei</taxon>
        <taxon>Osteoglossocephala</taxon>
        <taxon>Osteoglossomorpha</taxon>
        <taxon>Osteoglossiformes</taxon>
        <taxon>Mormyridae</taxon>
        <taxon>Paramormyrops</taxon>
    </lineage>
</organism>
<dbReference type="GeneTree" id="ENSGT00950000183576"/>
<dbReference type="InterPro" id="IPR050380">
    <property type="entry name" value="Immune_Resp_Modulators"/>
</dbReference>
<evidence type="ECO:0000256" key="2">
    <source>
        <dbReference type="ARBA" id="ARBA00023319"/>
    </source>
</evidence>
<protein>
    <recommendedName>
        <fullName evidence="3">Ig-like domain-containing protein</fullName>
    </recommendedName>
</protein>
<keyword evidence="5" id="KW-1185">Reference proteome</keyword>
<dbReference type="PROSITE" id="PS50835">
    <property type="entry name" value="IG_LIKE"/>
    <property type="match status" value="1"/>
</dbReference>
<dbReference type="CDD" id="cd00098">
    <property type="entry name" value="IgC1"/>
    <property type="match status" value="1"/>
</dbReference>
<dbReference type="InterPro" id="IPR013783">
    <property type="entry name" value="Ig-like_fold"/>
</dbReference>
<reference evidence="4" key="2">
    <citation type="submission" date="2025-09" db="UniProtKB">
        <authorList>
            <consortium name="Ensembl"/>
        </authorList>
    </citation>
    <scope>IDENTIFICATION</scope>
</reference>
<dbReference type="SUPFAM" id="SSF48726">
    <property type="entry name" value="Immunoglobulin"/>
    <property type="match status" value="2"/>
</dbReference>
<evidence type="ECO:0000256" key="1">
    <source>
        <dbReference type="ARBA" id="ARBA00023157"/>
    </source>
</evidence>
<dbReference type="InterPro" id="IPR003599">
    <property type="entry name" value="Ig_sub"/>
</dbReference>
<dbReference type="InterPro" id="IPR036179">
    <property type="entry name" value="Ig-like_dom_sf"/>
</dbReference>
<keyword evidence="1" id="KW-1015">Disulfide bond</keyword>
<dbReference type="Pfam" id="PF07654">
    <property type="entry name" value="C1-set"/>
    <property type="match status" value="1"/>
</dbReference>
<sequence length="198" mass="20951">MQIQKTVRRGTESSPPLHTSCPKNIITLSELHSLTPVSSTSGLSDRFTYSSSGNPKYLHINGVKAEDEAVYYCACVGYSGFGGGTMLNVGRSPSPPSLSLMPPSQTELSQGKATLVCMAQGFFPDTAAVSWTEGGSSRTGSEVQTAVPERRSDGTYSLISLLTVTAAQWSSGVSYSCQIRHSALTSPLSRSVSQAECQ</sequence>
<dbReference type="PANTHER" id="PTHR23411">
    <property type="entry name" value="TAPASIN"/>
    <property type="match status" value="1"/>
</dbReference>
<dbReference type="InterPro" id="IPR003597">
    <property type="entry name" value="Ig_C1-set"/>
</dbReference>